<evidence type="ECO:0000256" key="7">
    <source>
        <dbReference type="ARBA" id="ARBA00023004"/>
    </source>
</evidence>
<evidence type="ECO:0000256" key="10">
    <source>
        <dbReference type="RuleBase" id="RU004504"/>
    </source>
</evidence>
<dbReference type="Gene3D" id="3.90.1150.10">
    <property type="entry name" value="Aspartate Aminotransferase, domain 1"/>
    <property type="match status" value="1"/>
</dbReference>
<accession>A0A938X854</accession>
<evidence type="ECO:0000313" key="13">
    <source>
        <dbReference type="Proteomes" id="UP000774750"/>
    </source>
</evidence>
<comment type="caution">
    <text evidence="12">The sequence shown here is derived from an EMBL/GenBank/DDBJ whole genome shotgun (WGS) entry which is preliminary data.</text>
</comment>
<gene>
    <name evidence="12" type="ORF">H6A12_08965</name>
</gene>
<dbReference type="PIRSF" id="PIRSF005572">
    <property type="entry name" value="NifS"/>
    <property type="match status" value="1"/>
</dbReference>
<evidence type="ECO:0000259" key="11">
    <source>
        <dbReference type="Pfam" id="PF00266"/>
    </source>
</evidence>
<keyword evidence="6" id="KW-0663">Pyridoxal phosphate</keyword>
<protein>
    <recommendedName>
        <fullName evidence="3">cysteine desulfurase</fullName>
        <ecNumber evidence="3">2.8.1.7</ecNumber>
    </recommendedName>
</protein>
<evidence type="ECO:0000256" key="4">
    <source>
        <dbReference type="ARBA" id="ARBA00022679"/>
    </source>
</evidence>
<dbReference type="Gene3D" id="1.10.260.50">
    <property type="match status" value="1"/>
</dbReference>
<dbReference type="Proteomes" id="UP000774750">
    <property type="component" value="Unassembled WGS sequence"/>
</dbReference>
<evidence type="ECO:0000256" key="1">
    <source>
        <dbReference type="ARBA" id="ARBA00001933"/>
    </source>
</evidence>
<dbReference type="Pfam" id="PF00266">
    <property type="entry name" value="Aminotran_5"/>
    <property type="match status" value="1"/>
</dbReference>
<dbReference type="InterPro" id="IPR000192">
    <property type="entry name" value="Aminotrans_V_dom"/>
</dbReference>
<keyword evidence="4" id="KW-0808">Transferase</keyword>
<dbReference type="InterPro" id="IPR015424">
    <property type="entry name" value="PyrdxlP-dep_Trfase"/>
</dbReference>
<evidence type="ECO:0000256" key="2">
    <source>
        <dbReference type="ARBA" id="ARBA00006490"/>
    </source>
</evidence>
<dbReference type="AlphaFoldDB" id="A0A938X854"/>
<keyword evidence="13" id="KW-1185">Reference proteome</keyword>
<dbReference type="InterPro" id="IPR016454">
    <property type="entry name" value="Cysteine_dSase"/>
</dbReference>
<evidence type="ECO:0000256" key="3">
    <source>
        <dbReference type="ARBA" id="ARBA00012239"/>
    </source>
</evidence>
<evidence type="ECO:0000256" key="5">
    <source>
        <dbReference type="ARBA" id="ARBA00022723"/>
    </source>
</evidence>
<organism evidence="12 13">
    <name type="scientific">Merdimmobilis hominis</name>
    <dbReference type="NCBI Taxonomy" id="2897707"/>
    <lineage>
        <taxon>Bacteria</taxon>
        <taxon>Bacillati</taxon>
        <taxon>Bacillota</taxon>
        <taxon>Clostridia</taxon>
        <taxon>Eubacteriales</taxon>
        <taxon>Oscillospiraceae</taxon>
        <taxon>Merdimmobilis</taxon>
    </lineage>
</organism>
<dbReference type="EC" id="2.8.1.7" evidence="3"/>
<dbReference type="PANTHER" id="PTHR11601">
    <property type="entry name" value="CYSTEINE DESULFURYLASE FAMILY MEMBER"/>
    <property type="match status" value="1"/>
</dbReference>
<dbReference type="GO" id="GO:0046872">
    <property type="term" value="F:metal ion binding"/>
    <property type="evidence" value="ECO:0007669"/>
    <property type="project" value="UniProtKB-KW"/>
</dbReference>
<dbReference type="PANTHER" id="PTHR11601:SF34">
    <property type="entry name" value="CYSTEINE DESULFURASE"/>
    <property type="match status" value="1"/>
</dbReference>
<evidence type="ECO:0000256" key="6">
    <source>
        <dbReference type="ARBA" id="ARBA00022898"/>
    </source>
</evidence>
<comment type="catalytic activity">
    <reaction evidence="9">
        <text>(sulfur carrier)-H + L-cysteine = (sulfur carrier)-SH + L-alanine</text>
        <dbReference type="Rhea" id="RHEA:43892"/>
        <dbReference type="Rhea" id="RHEA-COMP:14737"/>
        <dbReference type="Rhea" id="RHEA-COMP:14739"/>
        <dbReference type="ChEBI" id="CHEBI:29917"/>
        <dbReference type="ChEBI" id="CHEBI:35235"/>
        <dbReference type="ChEBI" id="CHEBI:57972"/>
        <dbReference type="ChEBI" id="CHEBI:64428"/>
        <dbReference type="EC" id="2.8.1.7"/>
    </reaction>
</comment>
<evidence type="ECO:0000313" key="12">
    <source>
        <dbReference type="EMBL" id="MBM6921284.1"/>
    </source>
</evidence>
<dbReference type="GO" id="GO:0051536">
    <property type="term" value="F:iron-sulfur cluster binding"/>
    <property type="evidence" value="ECO:0007669"/>
    <property type="project" value="UniProtKB-KW"/>
</dbReference>
<comment type="cofactor">
    <cofactor evidence="1 10">
        <name>pyridoxal 5'-phosphate</name>
        <dbReference type="ChEBI" id="CHEBI:597326"/>
    </cofactor>
</comment>
<dbReference type="FunFam" id="3.40.640.10:FF:000084">
    <property type="entry name" value="IscS-like cysteine desulfurase"/>
    <property type="match status" value="1"/>
</dbReference>
<evidence type="ECO:0000256" key="9">
    <source>
        <dbReference type="ARBA" id="ARBA00050776"/>
    </source>
</evidence>
<sequence length="381" mass="40394">MEIYLDNSATTKPCAEAVEACVNAMTKTYGNPSSLHDVGFAAEKCIKEAKKQIAAALKCDVSEIVFTSGATESNNLALVGAAQAKIRRGKTIVISAVEHPSVLETVHALAQQGFTVKTVQPQSDGTFSAQSFADAVDSDTTLVSCMMVNNETGLLLPIAEIAAAVKAKKPDVLVHTDAVQAFLKLPIRFPALSVDLMSISGHKVYAPKGIGALIVKKGVRLIPQITGGGQQNGVRSGTEPVPMIAAFGAAVAAQRTKLSARIAHYEALSKRLRDAFSQNEDVSFRSGDACVPYIVSLSVFGVRSETMLHFLEQKGIYVSSGSACAKGAHSHVMDALGVDRMTADETLRISFSPETTEEMIDTLVSAILEGEQTLAKQRVRG</sequence>
<keyword evidence="8" id="KW-0411">Iron-sulfur</keyword>
<dbReference type="Gene3D" id="3.40.640.10">
    <property type="entry name" value="Type I PLP-dependent aspartate aminotransferase-like (Major domain)"/>
    <property type="match status" value="1"/>
</dbReference>
<dbReference type="InterPro" id="IPR020578">
    <property type="entry name" value="Aminotrans_V_PyrdxlP_BS"/>
</dbReference>
<dbReference type="PROSITE" id="PS00595">
    <property type="entry name" value="AA_TRANSFER_CLASS_5"/>
    <property type="match status" value="1"/>
</dbReference>
<dbReference type="RefSeq" id="WP_204447065.1">
    <property type="nucleotide sequence ID" value="NZ_JACJKY010000014.1"/>
</dbReference>
<reference evidence="12" key="1">
    <citation type="submission" date="2020-08" db="EMBL/GenBank/DDBJ databases">
        <authorList>
            <person name="Cejkova D."/>
            <person name="Kubasova T."/>
            <person name="Jahodarova E."/>
            <person name="Rychlik I."/>
        </authorList>
    </citation>
    <scope>NUCLEOTIDE SEQUENCE</scope>
    <source>
        <strain evidence="12">An559</strain>
    </source>
</reference>
<reference evidence="12" key="2">
    <citation type="journal article" date="2021" name="Sci. Rep.">
        <title>The distribution of antibiotic resistance genes in chicken gut microbiota commensals.</title>
        <authorList>
            <person name="Juricova H."/>
            <person name="Matiasovicova J."/>
            <person name="Kubasova T."/>
            <person name="Cejkova D."/>
            <person name="Rychlik I."/>
        </authorList>
    </citation>
    <scope>NUCLEOTIDE SEQUENCE</scope>
    <source>
        <strain evidence="12">An559</strain>
    </source>
</reference>
<dbReference type="SUPFAM" id="SSF53383">
    <property type="entry name" value="PLP-dependent transferases"/>
    <property type="match status" value="1"/>
</dbReference>
<dbReference type="GO" id="GO:0031071">
    <property type="term" value="F:cysteine desulfurase activity"/>
    <property type="evidence" value="ECO:0007669"/>
    <property type="project" value="UniProtKB-EC"/>
</dbReference>
<feature type="domain" description="Aminotransferase class V" evidence="11">
    <location>
        <begin position="3"/>
        <end position="363"/>
    </location>
</feature>
<keyword evidence="7" id="KW-0408">Iron</keyword>
<dbReference type="EMBL" id="JACJKY010000014">
    <property type="protein sequence ID" value="MBM6921284.1"/>
    <property type="molecule type" value="Genomic_DNA"/>
</dbReference>
<proteinExistence type="inferred from homology"/>
<keyword evidence="5" id="KW-0479">Metal-binding</keyword>
<evidence type="ECO:0000256" key="8">
    <source>
        <dbReference type="ARBA" id="ARBA00023014"/>
    </source>
</evidence>
<dbReference type="InterPro" id="IPR015421">
    <property type="entry name" value="PyrdxlP-dep_Trfase_major"/>
</dbReference>
<comment type="similarity">
    <text evidence="2">Belongs to the class-V pyridoxal-phosphate-dependent aminotransferase family. NifS/IscS subfamily.</text>
</comment>
<name>A0A938X854_9FIRM</name>
<dbReference type="InterPro" id="IPR015422">
    <property type="entry name" value="PyrdxlP-dep_Trfase_small"/>
</dbReference>